<dbReference type="GO" id="GO:0033014">
    <property type="term" value="P:tetrapyrrole biosynthetic process"/>
    <property type="evidence" value="ECO:0007669"/>
    <property type="project" value="InterPro"/>
</dbReference>
<organism evidence="1">
    <name type="scientific">mine drainage metagenome</name>
    <dbReference type="NCBI Taxonomy" id="410659"/>
    <lineage>
        <taxon>unclassified sequences</taxon>
        <taxon>metagenomes</taxon>
        <taxon>ecological metagenomes</taxon>
    </lineage>
</organism>
<dbReference type="EMBL" id="AUZZ01010867">
    <property type="protein sequence ID" value="EQD28460.1"/>
    <property type="molecule type" value="Genomic_DNA"/>
</dbReference>
<dbReference type="Gene3D" id="3.40.50.10090">
    <property type="match status" value="1"/>
</dbReference>
<dbReference type="SUPFAM" id="SSF69618">
    <property type="entry name" value="HemD-like"/>
    <property type="match status" value="1"/>
</dbReference>
<dbReference type="GO" id="GO:0004852">
    <property type="term" value="F:uroporphyrinogen-III synthase activity"/>
    <property type="evidence" value="ECO:0007669"/>
    <property type="project" value="InterPro"/>
</dbReference>
<dbReference type="InterPro" id="IPR036108">
    <property type="entry name" value="4pyrrol_syn_uPrphyn_synt_sf"/>
</dbReference>
<proteinExistence type="predicted"/>
<evidence type="ECO:0000313" key="1">
    <source>
        <dbReference type="EMBL" id="EQD28460.1"/>
    </source>
</evidence>
<reference evidence="1" key="1">
    <citation type="submission" date="2013-08" db="EMBL/GenBank/DDBJ databases">
        <authorList>
            <person name="Mendez C."/>
            <person name="Richter M."/>
            <person name="Ferrer M."/>
            <person name="Sanchez J."/>
        </authorList>
    </citation>
    <scope>NUCLEOTIDE SEQUENCE</scope>
</reference>
<feature type="non-terminal residue" evidence="1">
    <location>
        <position position="1"/>
    </location>
</feature>
<comment type="caution">
    <text evidence="1">The sequence shown here is derived from an EMBL/GenBank/DDBJ whole genome shotgun (WGS) entry which is preliminary data.</text>
</comment>
<sequence length="55" mass="5626">AVRSALGKTLVAAVGPVVADTLRRHGVEPRLMPGESYFLKPLTAALEEALGGPAA</sequence>
<gene>
    <name evidence="1" type="ORF">B2A_14934</name>
</gene>
<name>T0ZFH4_9ZZZZ</name>
<accession>T0ZFH4</accession>
<protein>
    <submittedName>
        <fullName evidence="1">Secreted protein</fullName>
    </submittedName>
</protein>
<dbReference type="AlphaFoldDB" id="T0ZFH4"/>
<reference evidence="1" key="2">
    <citation type="journal article" date="2014" name="ISME J.">
        <title>Microbial stratification in low pH oxic and suboxic macroscopic growths along an acid mine drainage.</title>
        <authorList>
            <person name="Mendez-Garcia C."/>
            <person name="Mesa V."/>
            <person name="Sprenger R.R."/>
            <person name="Richter M."/>
            <person name="Diez M.S."/>
            <person name="Solano J."/>
            <person name="Bargiela R."/>
            <person name="Golyshina O.V."/>
            <person name="Manteca A."/>
            <person name="Ramos J.L."/>
            <person name="Gallego J.R."/>
            <person name="Llorente I."/>
            <person name="Martins Dos Santos V.A."/>
            <person name="Jensen O.N."/>
            <person name="Pelaez A.I."/>
            <person name="Sanchez J."/>
            <person name="Ferrer M."/>
        </authorList>
    </citation>
    <scope>NUCLEOTIDE SEQUENCE</scope>
</reference>